<dbReference type="Pfam" id="PF00691">
    <property type="entry name" value="OmpA"/>
    <property type="match status" value="1"/>
</dbReference>
<dbReference type="InterPro" id="IPR006664">
    <property type="entry name" value="OMP_bac"/>
</dbReference>
<dbReference type="GO" id="GO:0005509">
    <property type="term" value="F:calcium ion binding"/>
    <property type="evidence" value="ECO:0007669"/>
    <property type="project" value="InterPro"/>
</dbReference>
<reference evidence="9" key="1">
    <citation type="submission" date="2019-11" db="EMBL/GenBank/DDBJ databases">
        <title>Isolation and characterization of two novel species in the genus Thiomicrorhabdus.</title>
        <authorList>
            <person name="Mochizuki J."/>
            <person name="Kojima H."/>
            <person name="Fukui M."/>
        </authorList>
    </citation>
    <scope>NUCLEOTIDE SEQUENCE [LARGE SCALE GENOMIC DNA]</scope>
    <source>
        <strain evidence="9">AkT22</strain>
    </source>
</reference>
<dbReference type="InterPro" id="IPR028974">
    <property type="entry name" value="TSP_type-3_rpt"/>
</dbReference>
<evidence type="ECO:0000256" key="3">
    <source>
        <dbReference type="ARBA" id="ARBA00023136"/>
    </source>
</evidence>
<dbReference type="SUPFAM" id="SSF103088">
    <property type="entry name" value="OmpA-like"/>
    <property type="match status" value="1"/>
</dbReference>
<keyword evidence="9" id="KW-1185">Reference proteome</keyword>
<evidence type="ECO:0000313" key="9">
    <source>
        <dbReference type="Proteomes" id="UP000501466"/>
    </source>
</evidence>
<evidence type="ECO:0000259" key="7">
    <source>
        <dbReference type="PROSITE" id="PS51123"/>
    </source>
</evidence>
<dbReference type="RefSeq" id="WP_173291982.1">
    <property type="nucleotide sequence ID" value="NZ_AP021888.1"/>
</dbReference>
<dbReference type="GO" id="GO:0009279">
    <property type="term" value="C:cell outer membrane"/>
    <property type="evidence" value="ECO:0007669"/>
    <property type="project" value="UniProtKB-SubCell"/>
</dbReference>
<dbReference type="AlphaFoldDB" id="A0A6F8PQE2"/>
<protein>
    <recommendedName>
        <fullName evidence="7">OmpA-like domain-containing protein</fullName>
    </recommendedName>
</protein>
<dbReference type="InterPro" id="IPR036737">
    <property type="entry name" value="OmpA-like_sf"/>
</dbReference>
<feature type="chain" id="PRO_5026356232" description="OmpA-like domain-containing protein" evidence="6">
    <location>
        <begin position="23"/>
        <end position="322"/>
    </location>
</feature>
<evidence type="ECO:0000256" key="2">
    <source>
        <dbReference type="ARBA" id="ARBA00022729"/>
    </source>
</evidence>
<dbReference type="Pfam" id="PF02412">
    <property type="entry name" value="TSP_3"/>
    <property type="match status" value="3"/>
</dbReference>
<keyword evidence="4" id="KW-0998">Cell outer membrane</keyword>
<dbReference type="KEGG" id="tzo:THMIRHAT_19930"/>
<dbReference type="InterPro" id="IPR050330">
    <property type="entry name" value="Bact_OuterMem_StrucFunc"/>
</dbReference>
<dbReference type="InterPro" id="IPR006665">
    <property type="entry name" value="OmpA-like"/>
</dbReference>
<dbReference type="Proteomes" id="UP000501466">
    <property type="component" value="Chromosome"/>
</dbReference>
<proteinExistence type="predicted"/>
<sequence length="322" mass="35512">MKPLYLLTSFVLCLNTSSMLYADATTSSVPNANLDPQRYGIKTITNKKDDSRAVTTLYKDLDQDGVEDRYDQCLNTGVGYAVDEYGCELDSDKDGVYDRFDQCPDTYINIPVNFLGCEADQDKDGVLDSADLCPNTPLGVKVDAQGCKAILDTDGDGVLDPKDQCPDTPLGSTVNNIGCVPEAFVITNIIFNSDAYYIRADQKAILDEDAGKLRKLAPNELLVITGYTDSLGNDYNNEKLSWNRAQSTKDYLVKTFNIPQEQIYVLGKGRADPVATNATREGRQKNRRITLEIKAIKDLPQGAQNNIPKVMQGYQGIDEPSE</sequence>
<dbReference type="PANTHER" id="PTHR30329:SF21">
    <property type="entry name" value="LIPOPROTEIN YIAD-RELATED"/>
    <property type="match status" value="1"/>
</dbReference>
<evidence type="ECO:0000256" key="6">
    <source>
        <dbReference type="SAM" id="SignalP"/>
    </source>
</evidence>
<dbReference type="PRINTS" id="PR01023">
    <property type="entry name" value="NAFLGMOTY"/>
</dbReference>
<accession>A0A6F8PQE2</accession>
<dbReference type="InterPro" id="IPR003367">
    <property type="entry name" value="Thrombospondin_3-like_rpt"/>
</dbReference>
<dbReference type="EMBL" id="AP021888">
    <property type="protein sequence ID" value="BBP44247.1"/>
    <property type="molecule type" value="Genomic_DNA"/>
</dbReference>
<dbReference type="SUPFAM" id="SSF103647">
    <property type="entry name" value="TSP type-3 repeat"/>
    <property type="match status" value="2"/>
</dbReference>
<keyword evidence="3 5" id="KW-0472">Membrane</keyword>
<organism evidence="8 9">
    <name type="scientific">Thiosulfativibrio zosterae</name>
    <dbReference type="NCBI Taxonomy" id="2675053"/>
    <lineage>
        <taxon>Bacteria</taxon>
        <taxon>Pseudomonadati</taxon>
        <taxon>Pseudomonadota</taxon>
        <taxon>Gammaproteobacteria</taxon>
        <taxon>Thiotrichales</taxon>
        <taxon>Piscirickettsiaceae</taxon>
        <taxon>Thiosulfativibrio</taxon>
    </lineage>
</organism>
<dbReference type="Gene3D" id="3.30.1330.60">
    <property type="entry name" value="OmpA-like domain"/>
    <property type="match status" value="1"/>
</dbReference>
<name>A0A6F8PQE2_9GAMM</name>
<evidence type="ECO:0000313" key="8">
    <source>
        <dbReference type="EMBL" id="BBP44247.1"/>
    </source>
</evidence>
<evidence type="ECO:0000256" key="4">
    <source>
        <dbReference type="ARBA" id="ARBA00023237"/>
    </source>
</evidence>
<comment type="subcellular location">
    <subcellularLocation>
        <location evidence="1">Cell outer membrane</location>
    </subcellularLocation>
</comment>
<dbReference type="PRINTS" id="PR01021">
    <property type="entry name" value="OMPADOMAIN"/>
</dbReference>
<keyword evidence="2 6" id="KW-0732">Signal</keyword>
<dbReference type="PROSITE" id="PS51123">
    <property type="entry name" value="OMPA_2"/>
    <property type="match status" value="1"/>
</dbReference>
<dbReference type="GO" id="GO:0007155">
    <property type="term" value="P:cell adhesion"/>
    <property type="evidence" value="ECO:0007669"/>
    <property type="project" value="InterPro"/>
</dbReference>
<evidence type="ECO:0000256" key="1">
    <source>
        <dbReference type="ARBA" id="ARBA00004442"/>
    </source>
</evidence>
<dbReference type="Gene3D" id="4.10.1080.10">
    <property type="entry name" value="TSP type-3 repeat"/>
    <property type="match status" value="1"/>
</dbReference>
<feature type="domain" description="OmpA-like" evidence="7">
    <location>
        <begin position="182"/>
        <end position="297"/>
    </location>
</feature>
<dbReference type="PANTHER" id="PTHR30329">
    <property type="entry name" value="STATOR ELEMENT OF FLAGELLAR MOTOR COMPLEX"/>
    <property type="match status" value="1"/>
</dbReference>
<gene>
    <name evidence="8" type="ORF">THMIRHAT_19930</name>
</gene>
<evidence type="ECO:0000256" key="5">
    <source>
        <dbReference type="PROSITE-ProRule" id="PRU00473"/>
    </source>
</evidence>
<dbReference type="CDD" id="cd07185">
    <property type="entry name" value="OmpA_C-like"/>
    <property type="match status" value="1"/>
</dbReference>
<feature type="signal peptide" evidence="6">
    <location>
        <begin position="1"/>
        <end position="22"/>
    </location>
</feature>